<name>A0A1M5R9M4_9BACI</name>
<keyword evidence="1" id="KW-0812">Transmembrane</keyword>
<proteinExistence type="predicted"/>
<evidence type="ECO:0000256" key="1">
    <source>
        <dbReference type="SAM" id="Phobius"/>
    </source>
</evidence>
<organism evidence="2 3">
    <name type="scientific">Virgibacillus chiguensis</name>
    <dbReference type="NCBI Taxonomy" id="411959"/>
    <lineage>
        <taxon>Bacteria</taxon>
        <taxon>Bacillati</taxon>
        <taxon>Bacillota</taxon>
        <taxon>Bacilli</taxon>
        <taxon>Bacillales</taxon>
        <taxon>Bacillaceae</taxon>
        <taxon>Virgibacillus</taxon>
    </lineage>
</organism>
<keyword evidence="1" id="KW-0472">Membrane</keyword>
<dbReference type="EMBL" id="FQXD01000005">
    <property type="protein sequence ID" value="SHH22941.1"/>
    <property type="molecule type" value="Genomic_DNA"/>
</dbReference>
<dbReference type="RefSeq" id="WP_073006857.1">
    <property type="nucleotide sequence ID" value="NZ_FQXD01000005.1"/>
</dbReference>
<dbReference type="InterPro" id="IPR015001">
    <property type="entry name" value="DUF1850"/>
</dbReference>
<accession>A0A1M5R9M4</accession>
<gene>
    <name evidence="2" type="ORF">SAMN05421807_10570</name>
</gene>
<evidence type="ECO:0000313" key="2">
    <source>
        <dbReference type="EMBL" id="SHH22941.1"/>
    </source>
</evidence>
<dbReference type="AlphaFoldDB" id="A0A1M5R9M4"/>
<keyword evidence="3" id="KW-1185">Reference proteome</keyword>
<dbReference type="OrthoDB" id="4304at2"/>
<dbReference type="Pfam" id="PF08905">
    <property type="entry name" value="DUF1850"/>
    <property type="match status" value="1"/>
</dbReference>
<dbReference type="Proteomes" id="UP000184079">
    <property type="component" value="Unassembled WGS sequence"/>
</dbReference>
<sequence length="178" mass="20975">MSALNRKQWCFITIIILSLSYLIAFFFPFKTALIFYKENTEQIAMFLPLDEGDTFQHIFTHSIHLTDVVEKYEVTHKNTIQQTEIIYEEFAIGMPANAQEGEAFTYEDGKYHIKNINQTFDQIKLRNGKVVSENRLVWGNNAQYQVYLNDYVQPGAWFTVKMDKVTLWQYLKGVRVHE</sequence>
<evidence type="ECO:0000313" key="3">
    <source>
        <dbReference type="Proteomes" id="UP000184079"/>
    </source>
</evidence>
<feature type="transmembrane region" description="Helical" evidence="1">
    <location>
        <begin position="9"/>
        <end position="29"/>
    </location>
</feature>
<protein>
    <recommendedName>
        <fullName evidence="4">RocC</fullName>
    </recommendedName>
</protein>
<evidence type="ECO:0008006" key="4">
    <source>
        <dbReference type="Google" id="ProtNLM"/>
    </source>
</evidence>
<reference evidence="3" key="1">
    <citation type="submission" date="2016-11" db="EMBL/GenBank/DDBJ databases">
        <authorList>
            <person name="Varghese N."/>
            <person name="Submissions S."/>
        </authorList>
    </citation>
    <scope>NUCLEOTIDE SEQUENCE [LARGE SCALE GENOMIC DNA]</scope>
    <source>
        <strain evidence="3">CGMCC 1.6496</strain>
    </source>
</reference>
<keyword evidence="1" id="KW-1133">Transmembrane helix</keyword>